<evidence type="ECO:0000313" key="12">
    <source>
        <dbReference type="Proteomes" id="UP001501637"/>
    </source>
</evidence>
<dbReference type="CDD" id="cd17321">
    <property type="entry name" value="MFS_MMR_MDR_like"/>
    <property type="match status" value="1"/>
</dbReference>
<proteinExistence type="predicted"/>
<feature type="transmembrane region" description="Helical" evidence="9">
    <location>
        <begin position="151"/>
        <end position="173"/>
    </location>
</feature>
<dbReference type="RefSeq" id="WP_344518878.1">
    <property type="nucleotide sequence ID" value="NZ_BAAAUG010000017.1"/>
</dbReference>
<keyword evidence="2" id="KW-0813">Transport</keyword>
<comment type="subcellular location">
    <subcellularLocation>
        <location evidence="1">Cell membrane</location>
        <topology evidence="1">Multi-pass membrane protein</topology>
    </subcellularLocation>
</comment>
<accession>A0ABP6M7P0</accession>
<feature type="transmembrane region" description="Helical" evidence="9">
    <location>
        <begin position="235"/>
        <end position="254"/>
    </location>
</feature>
<dbReference type="Gene3D" id="1.20.1250.20">
    <property type="entry name" value="MFS general substrate transporter like domains"/>
    <property type="match status" value="1"/>
</dbReference>
<reference evidence="12" key="1">
    <citation type="journal article" date="2019" name="Int. J. Syst. Evol. Microbiol.">
        <title>The Global Catalogue of Microorganisms (GCM) 10K type strain sequencing project: providing services to taxonomists for standard genome sequencing and annotation.</title>
        <authorList>
            <consortium name="The Broad Institute Genomics Platform"/>
            <consortium name="The Broad Institute Genome Sequencing Center for Infectious Disease"/>
            <person name="Wu L."/>
            <person name="Ma J."/>
        </authorList>
    </citation>
    <scope>NUCLEOTIDE SEQUENCE [LARGE SCALE GENOMIC DNA]</scope>
    <source>
        <strain evidence="12">JCM 9092</strain>
    </source>
</reference>
<keyword evidence="7" id="KW-0046">Antibiotic resistance</keyword>
<keyword evidence="6 9" id="KW-0472">Membrane</keyword>
<feature type="transmembrane region" description="Helical" evidence="9">
    <location>
        <begin position="179"/>
        <end position="198"/>
    </location>
</feature>
<dbReference type="InterPro" id="IPR020846">
    <property type="entry name" value="MFS_dom"/>
</dbReference>
<sequence>MTHATCDTTPPAETALTKTRWTPVAVMALAMLMVTLELSLSSVTLPAIGADLDVGTSATQWVLLAYALPTAALAIPAGRWTDRVDLRAVFLFSVPAIGLTSILAAAAPNLPVLLAARVLQGVAGALAVAVYLPVVAAVVRPEQRGRAMGYIATIMPIGSMGGSSLGGFVADAYGWRPVMLMKIPVLIVVIWLGARYIPSTGGGLTRPDRSLVGDGLVLGGSVTALLVAFDRIEAQQPIVAALFGFSAAALALWWTRLRSARPVIGLLRRRAIGLPVLSLLLTGTFVGLSYFLLPFYVADVLHGSAAMTGLAMVFFIGAVALCSPLSGQLADRLPGRFLGAAGLLLVIGGLLSMLTLGPGAGLLDIGWRLALIGVGQALFGTPVNASILAAAPPDLVGTSGGVGNTFRTLGFTIGPAIAALAYGLAGGGAPGFRTGIATLALLQAAGLVALLGSGGAPQRGAGNGALSRDGAAEWRRPTPAGR</sequence>
<dbReference type="InterPro" id="IPR036259">
    <property type="entry name" value="MFS_trans_sf"/>
</dbReference>
<dbReference type="PANTHER" id="PTHR42718">
    <property type="entry name" value="MAJOR FACILITATOR SUPERFAMILY MULTIDRUG TRANSPORTER MFSC"/>
    <property type="match status" value="1"/>
</dbReference>
<evidence type="ECO:0000256" key="8">
    <source>
        <dbReference type="SAM" id="MobiDB-lite"/>
    </source>
</evidence>
<feature type="transmembrane region" description="Helical" evidence="9">
    <location>
        <begin position="337"/>
        <end position="357"/>
    </location>
</feature>
<evidence type="ECO:0000256" key="7">
    <source>
        <dbReference type="ARBA" id="ARBA00023251"/>
    </source>
</evidence>
<feature type="transmembrane region" description="Helical" evidence="9">
    <location>
        <begin position="274"/>
        <end position="293"/>
    </location>
</feature>
<feature type="transmembrane region" description="Helical" evidence="9">
    <location>
        <begin position="119"/>
        <end position="139"/>
    </location>
</feature>
<dbReference type="PANTHER" id="PTHR42718:SF46">
    <property type="entry name" value="BLR6921 PROTEIN"/>
    <property type="match status" value="1"/>
</dbReference>
<dbReference type="Proteomes" id="UP001501637">
    <property type="component" value="Unassembled WGS sequence"/>
</dbReference>
<dbReference type="EMBL" id="BAAAUG010000017">
    <property type="protein sequence ID" value="GAA3086190.1"/>
    <property type="molecule type" value="Genomic_DNA"/>
</dbReference>
<evidence type="ECO:0000256" key="3">
    <source>
        <dbReference type="ARBA" id="ARBA00022475"/>
    </source>
</evidence>
<evidence type="ECO:0000256" key="1">
    <source>
        <dbReference type="ARBA" id="ARBA00004651"/>
    </source>
</evidence>
<evidence type="ECO:0000256" key="4">
    <source>
        <dbReference type="ARBA" id="ARBA00022692"/>
    </source>
</evidence>
<evidence type="ECO:0000259" key="10">
    <source>
        <dbReference type="PROSITE" id="PS50850"/>
    </source>
</evidence>
<evidence type="ECO:0000256" key="5">
    <source>
        <dbReference type="ARBA" id="ARBA00022989"/>
    </source>
</evidence>
<dbReference type="PROSITE" id="PS50850">
    <property type="entry name" value="MFS"/>
    <property type="match status" value="1"/>
</dbReference>
<evidence type="ECO:0000313" key="11">
    <source>
        <dbReference type="EMBL" id="GAA3086190.1"/>
    </source>
</evidence>
<evidence type="ECO:0000256" key="9">
    <source>
        <dbReference type="SAM" id="Phobius"/>
    </source>
</evidence>
<protein>
    <submittedName>
        <fullName evidence="11">MFS transporter</fullName>
    </submittedName>
</protein>
<dbReference type="SUPFAM" id="SSF103473">
    <property type="entry name" value="MFS general substrate transporter"/>
    <property type="match status" value="1"/>
</dbReference>
<feature type="transmembrane region" description="Helical" evidence="9">
    <location>
        <begin position="24"/>
        <end position="48"/>
    </location>
</feature>
<feature type="transmembrane region" description="Helical" evidence="9">
    <location>
        <begin position="305"/>
        <end position="325"/>
    </location>
</feature>
<dbReference type="PRINTS" id="PR01036">
    <property type="entry name" value="TCRTETB"/>
</dbReference>
<evidence type="ECO:0000256" key="6">
    <source>
        <dbReference type="ARBA" id="ARBA00023136"/>
    </source>
</evidence>
<feature type="transmembrane region" description="Helical" evidence="9">
    <location>
        <begin position="431"/>
        <end position="451"/>
    </location>
</feature>
<keyword evidence="3" id="KW-1003">Cell membrane</keyword>
<feature type="transmembrane region" description="Helical" evidence="9">
    <location>
        <begin position="404"/>
        <end position="425"/>
    </location>
</feature>
<feature type="transmembrane region" description="Helical" evidence="9">
    <location>
        <begin position="60"/>
        <end position="77"/>
    </location>
</feature>
<keyword evidence="5 9" id="KW-1133">Transmembrane helix</keyword>
<keyword evidence="4 9" id="KW-0812">Transmembrane</keyword>
<feature type="transmembrane region" description="Helical" evidence="9">
    <location>
        <begin position="210"/>
        <end position="229"/>
    </location>
</feature>
<dbReference type="InterPro" id="IPR011701">
    <property type="entry name" value="MFS"/>
</dbReference>
<feature type="region of interest" description="Disordered" evidence="8">
    <location>
        <begin position="459"/>
        <end position="482"/>
    </location>
</feature>
<dbReference type="Pfam" id="PF07690">
    <property type="entry name" value="MFS_1"/>
    <property type="match status" value="1"/>
</dbReference>
<keyword evidence="12" id="KW-1185">Reference proteome</keyword>
<comment type="caution">
    <text evidence="11">The sequence shown here is derived from an EMBL/GenBank/DDBJ whole genome shotgun (WGS) entry which is preliminary data.</text>
</comment>
<feature type="transmembrane region" description="Helical" evidence="9">
    <location>
        <begin position="369"/>
        <end position="392"/>
    </location>
</feature>
<feature type="transmembrane region" description="Helical" evidence="9">
    <location>
        <begin position="89"/>
        <end position="107"/>
    </location>
</feature>
<gene>
    <name evidence="11" type="ORF">GCM10010449_07260</name>
</gene>
<name>A0ABP6M7P0_9ACTN</name>
<organism evidence="11 12">
    <name type="scientific">Streptomyces rectiviolaceus</name>
    <dbReference type="NCBI Taxonomy" id="332591"/>
    <lineage>
        <taxon>Bacteria</taxon>
        <taxon>Bacillati</taxon>
        <taxon>Actinomycetota</taxon>
        <taxon>Actinomycetes</taxon>
        <taxon>Kitasatosporales</taxon>
        <taxon>Streptomycetaceae</taxon>
        <taxon>Streptomyces</taxon>
    </lineage>
</organism>
<evidence type="ECO:0000256" key="2">
    <source>
        <dbReference type="ARBA" id="ARBA00022448"/>
    </source>
</evidence>
<feature type="domain" description="Major facilitator superfamily (MFS) profile" evidence="10">
    <location>
        <begin position="23"/>
        <end position="461"/>
    </location>
</feature>